<gene>
    <name evidence="2" type="ORF">C7378_2771</name>
</gene>
<keyword evidence="1" id="KW-0472">Membrane</keyword>
<feature type="transmembrane region" description="Helical" evidence="1">
    <location>
        <begin position="212"/>
        <end position="236"/>
    </location>
</feature>
<feature type="transmembrane region" description="Helical" evidence="1">
    <location>
        <begin position="160"/>
        <end position="191"/>
    </location>
</feature>
<comment type="caution">
    <text evidence="2">The sequence shown here is derived from an EMBL/GenBank/DDBJ whole genome shotgun (WGS) entry which is preliminary data.</text>
</comment>
<feature type="transmembrane region" description="Helical" evidence="1">
    <location>
        <begin position="248"/>
        <end position="268"/>
    </location>
</feature>
<evidence type="ECO:0000313" key="3">
    <source>
        <dbReference type="Proteomes" id="UP000295210"/>
    </source>
</evidence>
<reference evidence="2 3" key="1">
    <citation type="submission" date="2019-03" db="EMBL/GenBank/DDBJ databases">
        <title>Genomic Encyclopedia of Type Strains, Phase IV (KMG-IV): sequencing the most valuable type-strain genomes for metagenomic binning, comparative biology and taxonomic classification.</title>
        <authorList>
            <person name="Goeker M."/>
        </authorList>
    </citation>
    <scope>NUCLEOTIDE SEQUENCE [LARGE SCALE GENOMIC DNA]</scope>
    <source>
        <strain evidence="2 3">DSM 103428</strain>
    </source>
</reference>
<dbReference type="EMBL" id="SMGK01000004">
    <property type="protein sequence ID" value="TCK72138.1"/>
    <property type="molecule type" value="Genomic_DNA"/>
</dbReference>
<keyword evidence="1" id="KW-0812">Transmembrane</keyword>
<accession>A0A4R1L2A6</accession>
<organism evidence="2 3">
    <name type="scientific">Acidipila rosea</name>
    <dbReference type="NCBI Taxonomy" id="768535"/>
    <lineage>
        <taxon>Bacteria</taxon>
        <taxon>Pseudomonadati</taxon>
        <taxon>Acidobacteriota</taxon>
        <taxon>Terriglobia</taxon>
        <taxon>Terriglobales</taxon>
        <taxon>Acidobacteriaceae</taxon>
        <taxon>Acidipila</taxon>
    </lineage>
</organism>
<dbReference type="Proteomes" id="UP000295210">
    <property type="component" value="Unassembled WGS sequence"/>
</dbReference>
<dbReference type="AlphaFoldDB" id="A0A4R1L2A6"/>
<evidence type="ECO:0000256" key="1">
    <source>
        <dbReference type="SAM" id="Phobius"/>
    </source>
</evidence>
<feature type="transmembrane region" description="Helical" evidence="1">
    <location>
        <begin position="19"/>
        <end position="37"/>
    </location>
</feature>
<feature type="transmembrane region" description="Helical" evidence="1">
    <location>
        <begin position="82"/>
        <end position="101"/>
    </location>
</feature>
<sequence length="299" mass="33133">MHVLALCWKRKSLLAIEVLWRWLAGTPLLLLLSYELFRLWRQIEAPLAATGILDQFSLAEPMKGAVLVANAFGILWPPALHLLLWFAPLALAVSSFASGFGRNVVLRRYDPVLAWRPVTLVALQLLRIGMFVGSYLLWFVAVRWAGANSLRGVEPDLVSYSIWVICLSLGIFTLWALLSWVFSIAPLIAIVEGRGIASSLLRSLRLGSLKGKLVEVNLVMGIVKLALIVLAMVFSATPLPFESVVNGWPLYAWWILVTLLYCVASDYFQVARTIAFVEFLRAGVESDPALHASSSLKNS</sequence>
<keyword evidence="1" id="KW-1133">Transmembrane helix</keyword>
<feature type="transmembrane region" description="Helical" evidence="1">
    <location>
        <begin position="113"/>
        <end position="140"/>
    </location>
</feature>
<evidence type="ECO:0000313" key="2">
    <source>
        <dbReference type="EMBL" id="TCK72138.1"/>
    </source>
</evidence>
<keyword evidence="3" id="KW-1185">Reference proteome</keyword>
<proteinExistence type="predicted"/>
<evidence type="ECO:0008006" key="4">
    <source>
        <dbReference type="Google" id="ProtNLM"/>
    </source>
</evidence>
<protein>
    <recommendedName>
        <fullName evidence="4">Etoposide-induced protein 2.4 (EI24)</fullName>
    </recommendedName>
</protein>
<name>A0A4R1L2A6_9BACT</name>